<proteinExistence type="predicted"/>
<evidence type="ECO:0000313" key="2">
    <source>
        <dbReference type="EMBL" id="CAL1591875.1"/>
    </source>
</evidence>
<name>A0AAV2KP84_KNICA</name>
<dbReference type="AlphaFoldDB" id="A0AAV2KP84"/>
<dbReference type="EMBL" id="OZ035824">
    <property type="protein sequence ID" value="CAL1591875.1"/>
    <property type="molecule type" value="Genomic_DNA"/>
</dbReference>
<organism evidence="2 3">
    <name type="scientific">Knipowitschia caucasica</name>
    <name type="common">Caucasian dwarf goby</name>
    <name type="synonym">Pomatoschistus caucasicus</name>
    <dbReference type="NCBI Taxonomy" id="637954"/>
    <lineage>
        <taxon>Eukaryota</taxon>
        <taxon>Metazoa</taxon>
        <taxon>Chordata</taxon>
        <taxon>Craniata</taxon>
        <taxon>Vertebrata</taxon>
        <taxon>Euteleostomi</taxon>
        <taxon>Actinopterygii</taxon>
        <taxon>Neopterygii</taxon>
        <taxon>Teleostei</taxon>
        <taxon>Neoteleostei</taxon>
        <taxon>Acanthomorphata</taxon>
        <taxon>Gobiaria</taxon>
        <taxon>Gobiiformes</taxon>
        <taxon>Gobioidei</taxon>
        <taxon>Gobiidae</taxon>
        <taxon>Gobiinae</taxon>
        <taxon>Knipowitschia</taxon>
    </lineage>
</organism>
<protein>
    <submittedName>
        <fullName evidence="2">Uncharacterized protein</fullName>
    </submittedName>
</protein>
<feature type="region of interest" description="Disordered" evidence="1">
    <location>
        <begin position="354"/>
        <end position="375"/>
    </location>
</feature>
<gene>
    <name evidence="2" type="ORF">KC01_LOCUS21210</name>
</gene>
<evidence type="ECO:0000256" key="1">
    <source>
        <dbReference type="SAM" id="MobiDB-lite"/>
    </source>
</evidence>
<reference evidence="2 3" key="1">
    <citation type="submission" date="2024-04" db="EMBL/GenBank/DDBJ databases">
        <authorList>
            <person name="Waldvogel A.-M."/>
            <person name="Schoenle A."/>
        </authorList>
    </citation>
    <scope>NUCLEOTIDE SEQUENCE [LARGE SCALE GENOMIC DNA]</scope>
</reference>
<dbReference type="Proteomes" id="UP001497482">
    <property type="component" value="Chromosome 2"/>
</dbReference>
<accession>A0AAV2KP84</accession>
<keyword evidence="3" id="KW-1185">Reference proteome</keyword>
<sequence length="439" mass="48483">MHASILSNERIDFRRATLWHGISQHNPTSSPEHKHSSTLSLPLTLSITLSHCSRSPPKPINPPPTLPMRSPLSSDSMAGRHFFRNQTIISLRSPNSSPNRKRSPLIAPFIYSSLQSTLKSLLQSSLIFFTYLSYFKPLPILLRIIPSIPHLFITITQITALLHHHKFSLISPPNSLREHSPIPLHLRHSLICFLYQRVLLSPPPSYSSANITAQNPISPLRPTIPPSSLSPTHALSSLNLDQLISLFSLLLSDGSHQFTLVNTSPHPLPSLPMETSSISSLRSLLSSLTPTKLISNHTDLTLSLWVSQLLPRSYSSVHLKTSRGYVLSIYSTYRGVSVTPSTSSLPPRTKRQLIQSLPPTNPQSQSRNPTPSPSRASIIKLLSDISSLFHSATRTPSCSRPLPPQVGTFPLPSPPKRPTDPSLHRASPPDRNSPHQLPS</sequence>
<feature type="region of interest" description="Disordered" evidence="1">
    <location>
        <begin position="392"/>
        <end position="439"/>
    </location>
</feature>
<evidence type="ECO:0000313" key="3">
    <source>
        <dbReference type="Proteomes" id="UP001497482"/>
    </source>
</evidence>